<proteinExistence type="predicted"/>
<organism evidence="1 2">
    <name type="scientific">Dinoponera quadriceps</name>
    <name type="common">South American ant</name>
    <dbReference type="NCBI Taxonomy" id="609295"/>
    <lineage>
        <taxon>Eukaryota</taxon>
        <taxon>Metazoa</taxon>
        <taxon>Ecdysozoa</taxon>
        <taxon>Arthropoda</taxon>
        <taxon>Hexapoda</taxon>
        <taxon>Insecta</taxon>
        <taxon>Pterygota</taxon>
        <taxon>Neoptera</taxon>
        <taxon>Endopterygota</taxon>
        <taxon>Hymenoptera</taxon>
        <taxon>Apocrita</taxon>
        <taxon>Aculeata</taxon>
        <taxon>Formicoidea</taxon>
        <taxon>Formicidae</taxon>
        <taxon>Ponerinae</taxon>
        <taxon>Ponerini</taxon>
        <taxon>Dinoponera</taxon>
    </lineage>
</organism>
<accession>A0A6P3Y8D8</accession>
<keyword evidence="1" id="KW-1185">Reference proteome</keyword>
<dbReference type="KEGG" id="dqu:106750967"/>
<gene>
    <name evidence="2" type="primary">LOC106750967</name>
</gene>
<dbReference type="GeneID" id="106750967"/>
<name>A0A6P3Y8D8_DINQU</name>
<dbReference type="RefSeq" id="XP_014487175.1">
    <property type="nucleotide sequence ID" value="XM_014631689.1"/>
</dbReference>
<dbReference type="Proteomes" id="UP000515204">
    <property type="component" value="Unplaced"/>
</dbReference>
<sequence>MRCNKGFLRRIVAKQSLKQLSHQELIQLTKVAIDNVIESDPLFSTLFLESYDRRTYITDQELIRLTKVAETKVEYIIESDPLLSGLLSNVRIEELTSQIDVAQGQAITLFQNHRELPKLVVVLPRDKTVFDLKKTMERHMCLSFVRENVRKVLPSDRTVLDLEKVVVRRLSCVF</sequence>
<dbReference type="AlphaFoldDB" id="A0A6P3Y8D8"/>
<evidence type="ECO:0000313" key="2">
    <source>
        <dbReference type="RefSeq" id="XP_014487175.1"/>
    </source>
</evidence>
<evidence type="ECO:0000313" key="1">
    <source>
        <dbReference type="Proteomes" id="UP000515204"/>
    </source>
</evidence>
<reference evidence="2" key="1">
    <citation type="submission" date="2025-08" db="UniProtKB">
        <authorList>
            <consortium name="RefSeq"/>
        </authorList>
    </citation>
    <scope>IDENTIFICATION</scope>
</reference>
<protein>
    <submittedName>
        <fullName evidence="2">Uncharacterized protein LOC106750967</fullName>
    </submittedName>
</protein>
<dbReference type="OrthoDB" id="72819at2759"/>